<feature type="binding site" evidence="9">
    <location>
        <begin position="38"/>
        <end position="42"/>
    </location>
    <ligand>
        <name>4-amino-2-methyl-5-(diphosphooxymethyl)pyrimidine</name>
        <dbReference type="ChEBI" id="CHEBI:57841"/>
    </ligand>
</feature>
<evidence type="ECO:0000256" key="8">
    <source>
        <dbReference type="ARBA" id="ARBA00047883"/>
    </source>
</evidence>
<keyword evidence="14" id="KW-1185">Reference proteome</keyword>
<dbReference type="CDD" id="cd00564">
    <property type="entry name" value="TMP_TenI"/>
    <property type="match status" value="1"/>
</dbReference>
<evidence type="ECO:0000259" key="12">
    <source>
        <dbReference type="Pfam" id="PF02581"/>
    </source>
</evidence>
<dbReference type="Pfam" id="PF02581">
    <property type="entry name" value="TMP-TENI"/>
    <property type="match status" value="1"/>
</dbReference>
<reference evidence="14" key="1">
    <citation type="journal article" date="2019" name="Int. J. Syst. Evol. Microbiol.">
        <title>The Global Catalogue of Microorganisms (GCM) 10K type strain sequencing project: providing services to taxonomists for standard genome sequencing and annotation.</title>
        <authorList>
            <consortium name="The Broad Institute Genomics Platform"/>
            <consortium name="The Broad Institute Genome Sequencing Center for Infectious Disease"/>
            <person name="Wu L."/>
            <person name="Ma J."/>
        </authorList>
    </citation>
    <scope>NUCLEOTIDE SEQUENCE [LARGE SCALE GENOMIC DNA]</scope>
    <source>
        <strain evidence="14">CCUG 59858</strain>
    </source>
</reference>
<feature type="binding site" evidence="9">
    <location>
        <begin position="135"/>
        <end position="137"/>
    </location>
    <ligand>
        <name>2-[(2R,5Z)-2-carboxy-4-methylthiazol-5(2H)-ylidene]ethyl phosphate</name>
        <dbReference type="ChEBI" id="CHEBI:62899"/>
    </ligand>
</feature>
<evidence type="ECO:0000256" key="7">
    <source>
        <dbReference type="ARBA" id="ARBA00047851"/>
    </source>
</evidence>
<evidence type="ECO:0000256" key="1">
    <source>
        <dbReference type="ARBA" id="ARBA00005165"/>
    </source>
</evidence>
<evidence type="ECO:0000256" key="10">
    <source>
        <dbReference type="RuleBase" id="RU003826"/>
    </source>
</evidence>
<dbReference type="InterPro" id="IPR036206">
    <property type="entry name" value="ThiamineP_synth_sf"/>
</dbReference>
<comment type="catalytic activity">
    <reaction evidence="8 9 10">
        <text>2-[(2R,5Z)-2-carboxy-4-methylthiazol-5(2H)-ylidene]ethyl phosphate + 4-amino-2-methyl-5-(diphosphooxymethyl)pyrimidine + 2 H(+) = thiamine phosphate + CO2 + diphosphate</text>
        <dbReference type="Rhea" id="RHEA:47844"/>
        <dbReference type="ChEBI" id="CHEBI:15378"/>
        <dbReference type="ChEBI" id="CHEBI:16526"/>
        <dbReference type="ChEBI" id="CHEBI:33019"/>
        <dbReference type="ChEBI" id="CHEBI:37575"/>
        <dbReference type="ChEBI" id="CHEBI:57841"/>
        <dbReference type="ChEBI" id="CHEBI:62899"/>
        <dbReference type="EC" id="2.5.1.3"/>
    </reaction>
</comment>
<comment type="function">
    <text evidence="9">Condenses 4-methyl-5-(beta-hydroxyethyl)thiazole monophosphate (THZ-P) and 2-methyl-4-amino-5-hydroxymethyl pyrimidine pyrophosphate (HMP-PP) to form thiamine monophosphate (TMP).</text>
</comment>
<evidence type="ECO:0000256" key="2">
    <source>
        <dbReference type="ARBA" id="ARBA00022679"/>
    </source>
</evidence>
<dbReference type="EC" id="2.5.1.3" evidence="9"/>
<comment type="catalytic activity">
    <reaction evidence="6 9 10">
        <text>4-methyl-5-(2-phosphooxyethyl)-thiazole + 4-amino-2-methyl-5-(diphosphooxymethyl)pyrimidine + H(+) = thiamine phosphate + diphosphate</text>
        <dbReference type="Rhea" id="RHEA:22328"/>
        <dbReference type="ChEBI" id="CHEBI:15378"/>
        <dbReference type="ChEBI" id="CHEBI:33019"/>
        <dbReference type="ChEBI" id="CHEBI:37575"/>
        <dbReference type="ChEBI" id="CHEBI:57841"/>
        <dbReference type="ChEBI" id="CHEBI:58296"/>
        <dbReference type="EC" id="2.5.1.3"/>
    </reaction>
</comment>
<dbReference type="Gene3D" id="3.20.20.70">
    <property type="entry name" value="Aldolase class I"/>
    <property type="match status" value="1"/>
</dbReference>
<sequence length="214" mass="22724">MDTDYLKLMLVTNRQTDDLGSYLAFIEQCLIGGVTSVQLREKSPRSEQLLADAGQLKLLLDRYQIPLIINDNVDLAIELDAAGVHLGQSDGCPETARARLGQDKIIGLSLESEEDLLTSNQLPVSYTAASAVFATASKSNLRKLWGLAGLRELAERCRHPVIAIGGIDLTNAADVAAAGAAGIAVIGALHQADDPAVAASRLCRSFEGGAHAYR</sequence>
<evidence type="ECO:0000256" key="9">
    <source>
        <dbReference type="HAMAP-Rule" id="MF_00097"/>
    </source>
</evidence>
<comment type="pathway">
    <text evidence="1 9 11">Cofactor biosynthesis; thiamine diphosphate biosynthesis; thiamine phosphate from 4-amino-2-methyl-5-diphosphomethylpyrimidine and 4-methyl-5-(2-phosphoethyl)-thiazole: step 1/1.</text>
</comment>
<keyword evidence="3 9" id="KW-0479">Metal-binding</keyword>
<keyword evidence="4 9" id="KW-0460">Magnesium</keyword>
<feature type="binding site" evidence="9">
    <location>
        <position position="166"/>
    </location>
    <ligand>
        <name>2-[(2R,5Z)-2-carboxy-4-methylthiazol-5(2H)-ylidene]ethyl phosphate</name>
        <dbReference type="ChEBI" id="CHEBI:62899"/>
    </ligand>
</feature>
<feature type="binding site" evidence="9">
    <location>
        <position position="70"/>
    </location>
    <ligand>
        <name>4-amino-2-methyl-5-(diphosphooxymethyl)pyrimidine</name>
        <dbReference type="ChEBI" id="CHEBI:57841"/>
    </ligand>
</feature>
<feature type="binding site" evidence="9">
    <location>
        <position position="109"/>
    </location>
    <ligand>
        <name>4-amino-2-methyl-5-(diphosphooxymethyl)pyrimidine</name>
        <dbReference type="ChEBI" id="CHEBI:57841"/>
    </ligand>
</feature>
<evidence type="ECO:0000256" key="5">
    <source>
        <dbReference type="ARBA" id="ARBA00022977"/>
    </source>
</evidence>
<comment type="cofactor">
    <cofactor evidence="9">
        <name>Mg(2+)</name>
        <dbReference type="ChEBI" id="CHEBI:18420"/>
    </cofactor>
    <text evidence="9">Binds 1 Mg(2+) ion per subunit.</text>
</comment>
<evidence type="ECO:0000313" key="13">
    <source>
        <dbReference type="EMBL" id="MFC3908658.1"/>
    </source>
</evidence>
<protein>
    <recommendedName>
        <fullName evidence="9">Thiamine-phosphate synthase</fullName>
        <shortName evidence="9">TP synthase</shortName>
        <shortName evidence="9">TPS</shortName>
        <ecNumber evidence="9">2.5.1.3</ecNumber>
    </recommendedName>
    <alternativeName>
        <fullName evidence="9">Thiamine-phosphate pyrophosphorylase</fullName>
        <shortName evidence="9">TMP pyrophosphorylase</shortName>
        <shortName evidence="9">TMP-PPase</shortName>
    </alternativeName>
</protein>
<dbReference type="Proteomes" id="UP001595758">
    <property type="component" value="Unassembled WGS sequence"/>
</dbReference>
<feature type="binding site" evidence="9">
    <location>
        <position position="90"/>
    </location>
    <ligand>
        <name>Mg(2+)</name>
        <dbReference type="ChEBI" id="CHEBI:18420"/>
    </ligand>
</feature>
<dbReference type="InterPro" id="IPR013785">
    <property type="entry name" value="Aldolase_TIM"/>
</dbReference>
<dbReference type="RefSeq" id="WP_382342148.1">
    <property type="nucleotide sequence ID" value="NZ_JBHSAB010000010.1"/>
</dbReference>
<keyword evidence="2 9" id="KW-0808">Transferase</keyword>
<evidence type="ECO:0000256" key="6">
    <source>
        <dbReference type="ARBA" id="ARBA00047334"/>
    </source>
</evidence>
<dbReference type="PANTHER" id="PTHR20857">
    <property type="entry name" value="THIAMINE-PHOSPHATE PYROPHOSPHORYLASE"/>
    <property type="match status" value="1"/>
</dbReference>
<dbReference type="GO" id="GO:0004789">
    <property type="term" value="F:thiamine-phosphate diphosphorylase activity"/>
    <property type="evidence" value="ECO:0007669"/>
    <property type="project" value="UniProtKB-EC"/>
</dbReference>
<dbReference type="NCBIfam" id="TIGR00693">
    <property type="entry name" value="thiE"/>
    <property type="match status" value="1"/>
</dbReference>
<evidence type="ECO:0000313" key="14">
    <source>
        <dbReference type="Proteomes" id="UP001595758"/>
    </source>
</evidence>
<comment type="catalytic activity">
    <reaction evidence="7 9 10">
        <text>2-(2-carboxy-4-methylthiazol-5-yl)ethyl phosphate + 4-amino-2-methyl-5-(diphosphooxymethyl)pyrimidine + 2 H(+) = thiamine phosphate + CO2 + diphosphate</text>
        <dbReference type="Rhea" id="RHEA:47848"/>
        <dbReference type="ChEBI" id="CHEBI:15378"/>
        <dbReference type="ChEBI" id="CHEBI:16526"/>
        <dbReference type="ChEBI" id="CHEBI:33019"/>
        <dbReference type="ChEBI" id="CHEBI:37575"/>
        <dbReference type="ChEBI" id="CHEBI:57841"/>
        <dbReference type="ChEBI" id="CHEBI:62890"/>
        <dbReference type="EC" id="2.5.1.3"/>
    </reaction>
</comment>
<dbReference type="HAMAP" id="MF_00097">
    <property type="entry name" value="TMP_synthase"/>
    <property type="match status" value="1"/>
</dbReference>
<accession>A0ABV8CEH9</accession>
<comment type="similarity">
    <text evidence="9 10">Belongs to the thiamine-phosphate synthase family.</text>
</comment>
<feature type="binding site" evidence="9">
    <location>
        <position position="138"/>
    </location>
    <ligand>
        <name>4-amino-2-methyl-5-(diphosphooxymethyl)pyrimidine</name>
        <dbReference type="ChEBI" id="CHEBI:57841"/>
    </ligand>
</feature>
<keyword evidence="5 9" id="KW-0784">Thiamine biosynthesis</keyword>
<dbReference type="SUPFAM" id="SSF51391">
    <property type="entry name" value="Thiamin phosphate synthase"/>
    <property type="match status" value="1"/>
</dbReference>
<dbReference type="EMBL" id="JBHSAB010000010">
    <property type="protein sequence ID" value="MFC3908658.1"/>
    <property type="molecule type" value="Genomic_DNA"/>
</dbReference>
<evidence type="ECO:0000256" key="3">
    <source>
        <dbReference type="ARBA" id="ARBA00022723"/>
    </source>
</evidence>
<feature type="domain" description="Thiamine phosphate synthase/TenI" evidence="12">
    <location>
        <begin position="8"/>
        <end position="189"/>
    </location>
</feature>
<gene>
    <name evidence="9 13" type="primary">thiE</name>
    <name evidence="13" type="ORF">ACFORL_06155</name>
</gene>
<dbReference type="InterPro" id="IPR034291">
    <property type="entry name" value="TMP_synthase"/>
</dbReference>
<organism evidence="13 14">
    <name type="scientific">Legionella dresdenensis</name>
    <dbReference type="NCBI Taxonomy" id="450200"/>
    <lineage>
        <taxon>Bacteria</taxon>
        <taxon>Pseudomonadati</taxon>
        <taxon>Pseudomonadota</taxon>
        <taxon>Gammaproteobacteria</taxon>
        <taxon>Legionellales</taxon>
        <taxon>Legionellaceae</taxon>
        <taxon>Legionella</taxon>
    </lineage>
</organism>
<proteinExistence type="inferred from homology"/>
<evidence type="ECO:0000256" key="4">
    <source>
        <dbReference type="ARBA" id="ARBA00022842"/>
    </source>
</evidence>
<comment type="caution">
    <text evidence="13">The sequence shown here is derived from an EMBL/GenBank/DDBJ whole genome shotgun (WGS) entry which is preliminary data.</text>
</comment>
<comment type="caution">
    <text evidence="9">Lacks conserved residue(s) required for the propagation of feature annotation.</text>
</comment>
<name>A0ABV8CEH9_9GAMM</name>
<dbReference type="PANTHER" id="PTHR20857:SF23">
    <property type="entry name" value="THIAMINE BIOSYNTHETIC BIFUNCTIONAL ENZYME"/>
    <property type="match status" value="1"/>
</dbReference>
<evidence type="ECO:0000256" key="11">
    <source>
        <dbReference type="RuleBase" id="RU004253"/>
    </source>
</evidence>
<dbReference type="InterPro" id="IPR022998">
    <property type="entry name" value="ThiamineP_synth_TenI"/>
</dbReference>
<feature type="binding site" evidence="9">
    <location>
        <position position="71"/>
    </location>
    <ligand>
        <name>Mg(2+)</name>
        <dbReference type="ChEBI" id="CHEBI:18420"/>
    </ligand>
</feature>